<dbReference type="Proteomes" id="UP001152798">
    <property type="component" value="Chromosome 3"/>
</dbReference>
<dbReference type="CDD" id="cd00038">
    <property type="entry name" value="CAP_ED"/>
    <property type="match status" value="1"/>
</dbReference>
<dbReference type="EMBL" id="OV725079">
    <property type="protein sequence ID" value="CAH1397114.1"/>
    <property type="molecule type" value="Genomic_DNA"/>
</dbReference>
<keyword evidence="3" id="KW-1185">Reference proteome</keyword>
<dbReference type="PANTHER" id="PTHR23011:SF41">
    <property type="entry name" value="CYCLIC NUCLEOTIDE-BINDING DOMAIN-CONTAINING PROTEIN"/>
    <property type="match status" value="1"/>
</dbReference>
<feature type="domain" description="Cyclic nucleotide-binding" evidence="1">
    <location>
        <begin position="102"/>
        <end position="223"/>
    </location>
</feature>
<protein>
    <recommendedName>
        <fullName evidence="1">Cyclic nucleotide-binding domain-containing protein</fullName>
    </recommendedName>
</protein>
<proteinExistence type="predicted"/>
<organism evidence="2 3">
    <name type="scientific">Nezara viridula</name>
    <name type="common">Southern green stink bug</name>
    <name type="synonym">Cimex viridulus</name>
    <dbReference type="NCBI Taxonomy" id="85310"/>
    <lineage>
        <taxon>Eukaryota</taxon>
        <taxon>Metazoa</taxon>
        <taxon>Ecdysozoa</taxon>
        <taxon>Arthropoda</taxon>
        <taxon>Hexapoda</taxon>
        <taxon>Insecta</taxon>
        <taxon>Pterygota</taxon>
        <taxon>Neoptera</taxon>
        <taxon>Paraneoptera</taxon>
        <taxon>Hemiptera</taxon>
        <taxon>Heteroptera</taxon>
        <taxon>Panheteroptera</taxon>
        <taxon>Pentatomomorpha</taxon>
        <taxon>Pentatomoidea</taxon>
        <taxon>Pentatomidae</taxon>
        <taxon>Pentatominae</taxon>
        <taxon>Nezara</taxon>
    </lineage>
</organism>
<accession>A0A9P0H871</accession>
<dbReference type="PANTHER" id="PTHR23011">
    <property type="entry name" value="CYCLIC NUCLEOTIDE-BINDING DOMAIN CONTAINING PROTEIN"/>
    <property type="match status" value="1"/>
</dbReference>
<evidence type="ECO:0000259" key="1">
    <source>
        <dbReference type="PROSITE" id="PS50042"/>
    </source>
</evidence>
<gene>
    <name evidence="2" type="ORF">NEZAVI_LOCUS7032</name>
</gene>
<evidence type="ECO:0000313" key="3">
    <source>
        <dbReference type="Proteomes" id="UP001152798"/>
    </source>
</evidence>
<reference evidence="2" key="1">
    <citation type="submission" date="2022-01" db="EMBL/GenBank/DDBJ databases">
        <authorList>
            <person name="King R."/>
        </authorList>
    </citation>
    <scope>NUCLEOTIDE SEQUENCE</scope>
</reference>
<dbReference type="InterPro" id="IPR000595">
    <property type="entry name" value="cNMP-bd_dom"/>
</dbReference>
<dbReference type="AlphaFoldDB" id="A0A9P0H871"/>
<dbReference type="Gene3D" id="2.60.120.10">
    <property type="entry name" value="Jelly Rolls"/>
    <property type="match status" value="1"/>
</dbReference>
<dbReference type="InterPro" id="IPR014710">
    <property type="entry name" value="RmlC-like_jellyroll"/>
</dbReference>
<sequence length="531" mass="62551">MSRISSSIATELRSKSRLKSISPKVKIECIFRKMNQNKRWLIEVIDEYIKCNQEEEINKESIIDLDANLLDAKDKMTLLLHKSYRTNEEVAAIAEKLKFVLPFVRYPMSLMEDLVRHAYLQGYEAGRILYLQNQTSLSSYFILSGVIEVVPEEIKDPVMEFQKLIFNASDFEKIKNANNHIYSRGHMIGRKELLFGEPRKRTAFIRQDLLCIKFDKKFMLQTLEPVLEHWYEVFSYLETFDLFYYLDKDAMRGLCKVGRIVNYRVNKLVNATDTSCFLIEGEAYVIQKLLIQNYLDKGKWSLKLYEDQDATEYGDDVDSVFMQVMILNNGAYFGLGERMSKHIIWTKMPTKFVQFSSKELFQYGDSSIWENQQNYLNGLYPTTEQLFKYFLYGRQWSKYKKDLTNQIKSNREHSMVHEVPLPLRCHHMKLSKSSMKRLGIPAIDDYLKGGLDPLADEMKKPYVLDKNGDLREKLFGRFRTEPHYKSKELEAHEETKRPKVYDTFPSFFFYNALKQEGFINEDEVVIPQAKP</sequence>
<evidence type="ECO:0000313" key="2">
    <source>
        <dbReference type="EMBL" id="CAH1397114.1"/>
    </source>
</evidence>
<dbReference type="InterPro" id="IPR018490">
    <property type="entry name" value="cNMP-bd_dom_sf"/>
</dbReference>
<dbReference type="SUPFAM" id="SSF51206">
    <property type="entry name" value="cAMP-binding domain-like"/>
    <property type="match status" value="1"/>
</dbReference>
<name>A0A9P0H871_NEZVI</name>
<dbReference type="OrthoDB" id="166212at2759"/>
<dbReference type="PROSITE" id="PS50042">
    <property type="entry name" value="CNMP_BINDING_3"/>
    <property type="match status" value="1"/>
</dbReference>